<evidence type="ECO:0008006" key="3">
    <source>
        <dbReference type="Google" id="ProtNLM"/>
    </source>
</evidence>
<comment type="caution">
    <text evidence="1">The sequence shown here is derived from an EMBL/GenBank/DDBJ whole genome shotgun (WGS) entry which is preliminary data.</text>
</comment>
<dbReference type="EMBL" id="BMIQ01000001">
    <property type="protein sequence ID" value="GGD87556.1"/>
    <property type="molecule type" value="Genomic_DNA"/>
</dbReference>
<dbReference type="Gene3D" id="1.10.260.40">
    <property type="entry name" value="lambda repressor-like DNA-binding domains"/>
    <property type="match status" value="1"/>
</dbReference>
<reference evidence="1" key="2">
    <citation type="submission" date="2020-09" db="EMBL/GenBank/DDBJ databases">
        <authorList>
            <person name="Sun Q."/>
            <person name="Zhou Y."/>
        </authorList>
    </citation>
    <scope>NUCLEOTIDE SEQUENCE</scope>
    <source>
        <strain evidence="1">CGMCC 1.15367</strain>
    </source>
</reference>
<evidence type="ECO:0000313" key="2">
    <source>
        <dbReference type="Proteomes" id="UP000644699"/>
    </source>
</evidence>
<dbReference type="CDD" id="cd00093">
    <property type="entry name" value="HTH_XRE"/>
    <property type="match status" value="1"/>
</dbReference>
<protein>
    <recommendedName>
        <fullName evidence="3">Helix-turn-helix protein</fullName>
    </recommendedName>
</protein>
<dbReference type="GO" id="GO:0003677">
    <property type="term" value="F:DNA binding"/>
    <property type="evidence" value="ECO:0007669"/>
    <property type="project" value="InterPro"/>
</dbReference>
<proteinExistence type="predicted"/>
<evidence type="ECO:0000313" key="1">
    <source>
        <dbReference type="EMBL" id="GGD87556.1"/>
    </source>
</evidence>
<accession>A0A916ZC25</accession>
<keyword evidence="2" id="KW-1185">Reference proteome</keyword>
<name>A0A916ZC25_9HYPH</name>
<gene>
    <name evidence="1" type="ORF">GCM10011390_02810</name>
</gene>
<reference evidence="1" key="1">
    <citation type="journal article" date="2014" name="Int. J. Syst. Evol. Microbiol.">
        <title>Complete genome sequence of Corynebacterium casei LMG S-19264T (=DSM 44701T), isolated from a smear-ripened cheese.</title>
        <authorList>
            <consortium name="US DOE Joint Genome Institute (JGI-PGF)"/>
            <person name="Walter F."/>
            <person name="Albersmeier A."/>
            <person name="Kalinowski J."/>
            <person name="Ruckert C."/>
        </authorList>
    </citation>
    <scope>NUCLEOTIDE SEQUENCE</scope>
    <source>
        <strain evidence="1">CGMCC 1.15367</strain>
    </source>
</reference>
<dbReference type="InterPro" id="IPR001387">
    <property type="entry name" value="Cro/C1-type_HTH"/>
</dbReference>
<dbReference type="Proteomes" id="UP000644699">
    <property type="component" value="Unassembled WGS sequence"/>
</dbReference>
<dbReference type="AlphaFoldDB" id="A0A916ZC25"/>
<dbReference type="SUPFAM" id="SSF47413">
    <property type="entry name" value="lambda repressor-like DNA-binding domains"/>
    <property type="match status" value="1"/>
</dbReference>
<dbReference type="InterPro" id="IPR010982">
    <property type="entry name" value="Lambda_DNA-bd_dom_sf"/>
</dbReference>
<organism evidence="1 2">
    <name type="scientific">Aureimonas endophytica</name>
    <dbReference type="NCBI Taxonomy" id="2027858"/>
    <lineage>
        <taxon>Bacteria</taxon>
        <taxon>Pseudomonadati</taxon>
        <taxon>Pseudomonadota</taxon>
        <taxon>Alphaproteobacteria</taxon>
        <taxon>Hyphomicrobiales</taxon>
        <taxon>Aurantimonadaceae</taxon>
        <taxon>Aureimonas</taxon>
    </lineage>
</organism>
<sequence>MSGLQAVLDEVRSEARRHGWSDAELARRAGITPEALSRMRGTGGARFDTVERLAAVVGQKLKLAPLDDYLDALLEGGLLGEIDR</sequence>